<gene>
    <name evidence="2" type="ORF">KC19_1G315800</name>
</gene>
<proteinExistence type="predicted"/>
<sequence length="396" mass="45629">MVKRKRRKNGGERLRVVDNLDHAIQGEHLPKAIVKRNRNGDEIPKVVEKMGDAIEGEHWSKGKGKDDPYLCLVSVNNRKCPYGPFKHKYHFNEHMKKAHKLELEKLKPGPKEDENDKTKKKKKKTTKNPNLKIMTTSYLREKKEFEKKKEAWSIRAQMSWKKLEERARKEPPPGQCRLLLSLIKNGGKLEEFLGVESLGKGNLNFSKIEKLHNLEALADLVRSNPQNNKKVTKDFQELFYYSKWERNEKERKGLVASIVKWHRAKSMKNIYLFLKTKFYEMENVSRMERVEVACDSYRAKHGLGDDIFNSGEEGSGEDEVEEDTYEEIVSQTDDDDDGDNHDDEEEHEEDGGANGEEDEEREDNARDGGVGGNGGIEGEGSEVREDQGNGEDVYDF</sequence>
<organism evidence="2 3">
    <name type="scientific">Ceratodon purpureus</name>
    <name type="common">Fire moss</name>
    <name type="synonym">Dicranum purpureum</name>
    <dbReference type="NCBI Taxonomy" id="3225"/>
    <lineage>
        <taxon>Eukaryota</taxon>
        <taxon>Viridiplantae</taxon>
        <taxon>Streptophyta</taxon>
        <taxon>Embryophyta</taxon>
        <taxon>Bryophyta</taxon>
        <taxon>Bryophytina</taxon>
        <taxon>Bryopsida</taxon>
        <taxon>Dicranidae</taxon>
        <taxon>Pseudoditrichales</taxon>
        <taxon>Ditrichaceae</taxon>
        <taxon>Ceratodon</taxon>
    </lineage>
</organism>
<evidence type="ECO:0000313" key="3">
    <source>
        <dbReference type="Proteomes" id="UP000822688"/>
    </source>
</evidence>
<feature type="compositionally biased region" description="Gly residues" evidence="1">
    <location>
        <begin position="368"/>
        <end position="378"/>
    </location>
</feature>
<keyword evidence="3" id="KW-1185">Reference proteome</keyword>
<reference evidence="2" key="1">
    <citation type="submission" date="2020-06" db="EMBL/GenBank/DDBJ databases">
        <title>WGS assembly of Ceratodon purpureus strain R40.</title>
        <authorList>
            <person name="Carey S.B."/>
            <person name="Jenkins J."/>
            <person name="Shu S."/>
            <person name="Lovell J.T."/>
            <person name="Sreedasyam A."/>
            <person name="Maumus F."/>
            <person name="Tiley G.P."/>
            <person name="Fernandez-Pozo N."/>
            <person name="Barry K."/>
            <person name="Chen C."/>
            <person name="Wang M."/>
            <person name="Lipzen A."/>
            <person name="Daum C."/>
            <person name="Saski C.A."/>
            <person name="Payton A.C."/>
            <person name="Mcbreen J.C."/>
            <person name="Conrad R.E."/>
            <person name="Kollar L.M."/>
            <person name="Olsson S."/>
            <person name="Huttunen S."/>
            <person name="Landis J.B."/>
            <person name="Wickett N.J."/>
            <person name="Johnson M.G."/>
            <person name="Rensing S.A."/>
            <person name="Grimwood J."/>
            <person name="Schmutz J."/>
            <person name="Mcdaniel S.F."/>
        </authorList>
    </citation>
    <scope>NUCLEOTIDE SEQUENCE</scope>
    <source>
        <strain evidence="2">R40</strain>
    </source>
</reference>
<evidence type="ECO:0000313" key="2">
    <source>
        <dbReference type="EMBL" id="KAG0593251.1"/>
    </source>
</evidence>
<feature type="region of interest" description="Disordered" evidence="1">
    <location>
        <begin position="102"/>
        <end position="129"/>
    </location>
</feature>
<name>A0A8T0JEZ7_CERPU</name>
<dbReference type="EMBL" id="CM026421">
    <property type="protein sequence ID" value="KAG0593251.1"/>
    <property type="molecule type" value="Genomic_DNA"/>
</dbReference>
<feature type="compositionally biased region" description="Acidic residues" evidence="1">
    <location>
        <begin position="314"/>
        <end position="362"/>
    </location>
</feature>
<feature type="compositionally biased region" description="Basic and acidic residues" evidence="1">
    <location>
        <begin position="102"/>
        <end position="117"/>
    </location>
</feature>
<dbReference type="AlphaFoldDB" id="A0A8T0JEZ7"/>
<protein>
    <submittedName>
        <fullName evidence="2">Uncharacterized protein</fullName>
    </submittedName>
</protein>
<dbReference type="Proteomes" id="UP000822688">
    <property type="component" value="Chromosome 1"/>
</dbReference>
<accession>A0A8T0JEZ7</accession>
<feature type="region of interest" description="Disordered" evidence="1">
    <location>
        <begin position="303"/>
        <end position="396"/>
    </location>
</feature>
<comment type="caution">
    <text evidence="2">The sequence shown here is derived from an EMBL/GenBank/DDBJ whole genome shotgun (WGS) entry which is preliminary data.</text>
</comment>
<evidence type="ECO:0000256" key="1">
    <source>
        <dbReference type="SAM" id="MobiDB-lite"/>
    </source>
</evidence>